<evidence type="ECO:0008006" key="4">
    <source>
        <dbReference type="Google" id="ProtNLM"/>
    </source>
</evidence>
<reference evidence="2 3" key="1">
    <citation type="journal article" date="2008" name="PLoS ONE">
        <title>Genome sequence of the saprophyte Leptospira biflexa provides insights into the evolution of Leptospira and the pathogenesis of leptospirosis.</title>
        <authorList>
            <person name="Picardeau M."/>
            <person name="Bulach D.M."/>
            <person name="Bouchier C."/>
            <person name="Zuerner R.L."/>
            <person name="Zidane N."/>
            <person name="Wilson P.J."/>
            <person name="Creno S."/>
            <person name="Kuczek E.S."/>
            <person name="Bommezzadri S."/>
            <person name="Davis J.C."/>
            <person name="McGrath A."/>
            <person name="Johnson M.J."/>
            <person name="Boursaux-Eude C."/>
            <person name="Seemann T."/>
            <person name="Rouy Z."/>
            <person name="Coppel R.L."/>
            <person name="Rood J.I."/>
            <person name="Lajus A."/>
            <person name="Davies J.K."/>
            <person name="Medigue C."/>
            <person name="Adler B."/>
        </authorList>
    </citation>
    <scope>NUCLEOTIDE SEQUENCE [LARGE SCALE GENOMIC DNA]</scope>
    <source>
        <strain evidence="3">Patoc 1 / ATCC 23582 / Paris</strain>
    </source>
</reference>
<dbReference type="Proteomes" id="UP000001847">
    <property type="component" value="Chromosome I"/>
</dbReference>
<evidence type="ECO:0000313" key="3">
    <source>
        <dbReference type="Proteomes" id="UP000001847"/>
    </source>
</evidence>
<dbReference type="STRING" id="456481.LEPBI_I0443"/>
<proteinExistence type="predicted"/>
<sequence length="87" mass="9836">MKIFIILVLIIFSSNCATESNCMEKADKSFEDLCLQAIEVALSSQDESTPGYQSRVLNNSILVCLVRYQNYKKDQANCKNILRLQGI</sequence>
<dbReference type="EMBL" id="CP000786">
    <property type="protein sequence ID" value="ABZ96582.1"/>
    <property type="molecule type" value="Genomic_DNA"/>
</dbReference>
<keyword evidence="3" id="KW-1185">Reference proteome</keyword>
<feature type="chain" id="PRO_5002755334" description="Lipoprotein" evidence="1">
    <location>
        <begin position="18"/>
        <end position="87"/>
    </location>
</feature>
<dbReference type="HOGENOM" id="CLU_2479544_0_0_12"/>
<accession>B0SK06</accession>
<dbReference type="KEGG" id="lbi:LEPBI_I0443"/>
<organism evidence="2 3">
    <name type="scientific">Leptospira biflexa serovar Patoc (strain Patoc 1 / ATCC 23582 / Paris)</name>
    <dbReference type="NCBI Taxonomy" id="456481"/>
    <lineage>
        <taxon>Bacteria</taxon>
        <taxon>Pseudomonadati</taxon>
        <taxon>Spirochaetota</taxon>
        <taxon>Spirochaetia</taxon>
        <taxon>Leptospirales</taxon>
        <taxon>Leptospiraceae</taxon>
        <taxon>Leptospira</taxon>
    </lineage>
</organism>
<evidence type="ECO:0000256" key="1">
    <source>
        <dbReference type="SAM" id="SignalP"/>
    </source>
</evidence>
<feature type="signal peptide" evidence="1">
    <location>
        <begin position="1"/>
        <end position="17"/>
    </location>
</feature>
<evidence type="ECO:0000313" key="2">
    <source>
        <dbReference type="EMBL" id="ABZ96582.1"/>
    </source>
</evidence>
<keyword evidence="1" id="KW-0732">Signal</keyword>
<dbReference type="RefSeq" id="WP_012387470.1">
    <property type="nucleotide sequence ID" value="NC_010602.1"/>
</dbReference>
<gene>
    <name evidence="2" type="ordered locus">LEPBI_I0443</name>
</gene>
<dbReference type="AlphaFoldDB" id="B0SK06"/>
<protein>
    <recommendedName>
        <fullName evidence="4">Lipoprotein</fullName>
    </recommendedName>
</protein>
<dbReference type="BioCyc" id="LBIF456481:LEPBI_RS02145-MONOMER"/>
<name>B0SK06_LEPBP</name>